<feature type="modified residue" description="4-aspartylphosphate" evidence="6">
    <location>
        <position position="52"/>
    </location>
</feature>
<dbReference type="GO" id="GO:0000156">
    <property type="term" value="F:phosphorelay response regulator activity"/>
    <property type="evidence" value="ECO:0007669"/>
    <property type="project" value="TreeGrafter"/>
</dbReference>
<dbReference type="InterPro" id="IPR001789">
    <property type="entry name" value="Sig_transdc_resp-reg_receiver"/>
</dbReference>
<dbReference type="InterPro" id="IPR001867">
    <property type="entry name" value="OmpR/PhoB-type_DNA-bd"/>
</dbReference>
<evidence type="ECO:0000256" key="5">
    <source>
        <dbReference type="ARBA" id="ARBA00023163"/>
    </source>
</evidence>
<name>A0A220VE30_9GAMM</name>
<dbReference type="EMBL" id="CP022355">
    <property type="protein sequence ID" value="ASK78625.1"/>
    <property type="molecule type" value="Genomic_DNA"/>
</dbReference>
<dbReference type="SMART" id="SM00862">
    <property type="entry name" value="Trans_reg_C"/>
    <property type="match status" value="1"/>
</dbReference>
<dbReference type="KEGG" id="pmai:CF386_06215"/>
<dbReference type="InterPro" id="IPR011006">
    <property type="entry name" value="CheY-like_superfamily"/>
</dbReference>
<keyword evidence="11" id="KW-1185">Reference proteome</keyword>
<dbReference type="PANTHER" id="PTHR48111">
    <property type="entry name" value="REGULATOR OF RPOS"/>
    <property type="match status" value="1"/>
</dbReference>
<dbReference type="CDD" id="cd00383">
    <property type="entry name" value="trans_reg_C"/>
    <property type="match status" value="1"/>
</dbReference>
<evidence type="ECO:0000256" key="3">
    <source>
        <dbReference type="ARBA" id="ARBA00023015"/>
    </source>
</evidence>
<dbReference type="InterPro" id="IPR039420">
    <property type="entry name" value="WalR-like"/>
</dbReference>
<dbReference type="SUPFAM" id="SSF46894">
    <property type="entry name" value="C-terminal effector domain of the bipartite response regulators"/>
    <property type="match status" value="1"/>
</dbReference>
<dbReference type="InterPro" id="IPR016032">
    <property type="entry name" value="Sig_transdc_resp-reg_C-effctor"/>
</dbReference>
<dbReference type="RefSeq" id="WP_089073533.1">
    <property type="nucleotide sequence ID" value="NZ_CBCSAM010000001.1"/>
</dbReference>
<dbReference type="Proteomes" id="UP000242175">
    <property type="component" value="Chromosome large"/>
</dbReference>
<dbReference type="Gene3D" id="6.10.250.690">
    <property type="match status" value="1"/>
</dbReference>
<dbReference type="GO" id="GO:0032993">
    <property type="term" value="C:protein-DNA complex"/>
    <property type="evidence" value="ECO:0007669"/>
    <property type="project" value="TreeGrafter"/>
</dbReference>
<evidence type="ECO:0000256" key="6">
    <source>
        <dbReference type="PROSITE-ProRule" id="PRU00169"/>
    </source>
</evidence>
<dbReference type="GO" id="GO:0000976">
    <property type="term" value="F:transcription cis-regulatory region binding"/>
    <property type="evidence" value="ECO:0007669"/>
    <property type="project" value="TreeGrafter"/>
</dbReference>
<evidence type="ECO:0000313" key="11">
    <source>
        <dbReference type="Proteomes" id="UP000242175"/>
    </source>
</evidence>
<dbReference type="SUPFAM" id="SSF52172">
    <property type="entry name" value="CheY-like"/>
    <property type="match status" value="1"/>
</dbReference>
<evidence type="ECO:0000256" key="2">
    <source>
        <dbReference type="ARBA" id="ARBA00023012"/>
    </source>
</evidence>
<keyword evidence="5" id="KW-0804">Transcription</keyword>
<dbReference type="Gene3D" id="1.10.10.10">
    <property type="entry name" value="Winged helix-like DNA-binding domain superfamily/Winged helix DNA-binding domain"/>
    <property type="match status" value="1"/>
</dbReference>
<keyword evidence="2" id="KW-0902">Two-component regulatory system</keyword>
<evidence type="ECO:0000313" key="10">
    <source>
        <dbReference type="EMBL" id="ASK78625.1"/>
    </source>
</evidence>
<evidence type="ECO:0000256" key="7">
    <source>
        <dbReference type="PROSITE-ProRule" id="PRU01091"/>
    </source>
</evidence>
<feature type="domain" description="Response regulatory" evidence="8">
    <location>
        <begin position="3"/>
        <end position="117"/>
    </location>
</feature>
<evidence type="ECO:0000259" key="8">
    <source>
        <dbReference type="PROSITE" id="PS50110"/>
    </source>
</evidence>
<dbReference type="FunFam" id="3.40.50.2300:FF:000002">
    <property type="entry name" value="DNA-binding response regulator PhoP"/>
    <property type="match status" value="1"/>
</dbReference>
<dbReference type="Gene3D" id="3.40.50.2300">
    <property type="match status" value="1"/>
</dbReference>
<evidence type="ECO:0000256" key="4">
    <source>
        <dbReference type="ARBA" id="ARBA00023125"/>
    </source>
</evidence>
<proteinExistence type="predicted"/>
<dbReference type="InterPro" id="IPR036388">
    <property type="entry name" value="WH-like_DNA-bd_sf"/>
</dbReference>
<keyword evidence="3" id="KW-0805">Transcription regulation</keyword>
<gene>
    <name evidence="10" type="ORF">CF386_06215</name>
</gene>
<dbReference type="Pfam" id="PF00486">
    <property type="entry name" value="Trans_reg_C"/>
    <property type="match status" value="1"/>
</dbReference>
<accession>A0A220VE30</accession>
<evidence type="ECO:0000259" key="9">
    <source>
        <dbReference type="PROSITE" id="PS51755"/>
    </source>
</evidence>
<dbReference type="PROSITE" id="PS51755">
    <property type="entry name" value="OMPR_PHOB"/>
    <property type="match status" value="1"/>
</dbReference>
<dbReference type="OrthoDB" id="4127888at2"/>
<keyword evidence="1 6" id="KW-0597">Phosphoprotein</keyword>
<organism evidence="10 11">
    <name type="scientific">Paraphotobacterium marinum</name>
    <dbReference type="NCBI Taxonomy" id="1755811"/>
    <lineage>
        <taxon>Bacteria</taxon>
        <taxon>Pseudomonadati</taxon>
        <taxon>Pseudomonadota</taxon>
        <taxon>Gammaproteobacteria</taxon>
        <taxon>Vibrionales</taxon>
        <taxon>Vibrionaceae</taxon>
        <taxon>Paraphotobacterium</taxon>
    </lineage>
</organism>
<sequence>MYKILIIEDDVILNHHLKVQLNSDGHNVLSAKTAEEGIYFLKDHPCDIAIIDLGLPDMDGVELVTKVRSLKISIPILILTARSNWEEKVRALDAGADDYLVKPFQKEELIARMNALIRRHNRIAQSTIHAENMELNLLQKKLFIFEEEIELTAFEYDILEFLVRHSCQVKSKFEILDLIYQDQSGDPNTIEVMVSRLRKKLTTAGISNPIETIRGQGYMFNLQTT</sequence>
<dbReference type="PROSITE" id="PS50110">
    <property type="entry name" value="RESPONSE_REGULATORY"/>
    <property type="match status" value="1"/>
</dbReference>
<dbReference type="Pfam" id="PF00072">
    <property type="entry name" value="Response_reg"/>
    <property type="match status" value="1"/>
</dbReference>
<dbReference type="GO" id="GO:0005829">
    <property type="term" value="C:cytosol"/>
    <property type="evidence" value="ECO:0007669"/>
    <property type="project" value="TreeGrafter"/>
</dbReference>
<reference evidence="10 11" key="1">
    <citation type="journal article" date="2016" name="Int. J. Syst. Evol. Microbiol.">
        <title>Paraphotobacterium marinum gen. nov., sp. nov., a member of the family Vibrionaceae, isolated from surface seawater.</title>
        <authorList>
            <person name="Huang Z."/>
            <person name="Dong C."/>
            <person name="Shao Z."/>
        </authorList>
    </citation>
    <scope>NUCLEOTIDE SEQUENCE [LARGE SCALE GENOMIC DNA]</scope>
    <source>
        <strain evidence="10 11">NSCS20N07D</strain>
    </source>
</reference>
<keyword evidence="4 7" id="KW-0238">DNA-binding</keyword>
<protein>
    <submittedName>
        <fullName evidence="10">DNA-binding response regulator</fullName>
    </submittedName>
</protein>
<feature type="domain" description="OmpR/PhoB-type" evidence="9">
    <location>
        <begin position="125"/>
        <end position="222"/>
    </location>
</feature>
<feature type="DNA-binding region" description="OmpR/PhoB-type" evidence="7">
    <location>
        <begin position="125"/>
        <end position="222"/>
    </location>
</feature>
<dbReference type="GO" id="GO:0006355">
    <property type="term" value="P:regulation of DNA-templated transcription"/>
    <property type="evidence" value="ECO:0007669"/>
    <property type="project" value="InterPro"/>
</dbReference>
<dbReference type="SMART" id="SM00448">
    <property type="entry name" value="REC"/>
    <property type="match status" value="1"/>
</dbReference>
<evidence type="ECO:0000256" key="1">
    <source>
        <dbReference type="ARBA" id="ARBA00022553"/>
    </source>
</evidence>
<dbReference type="PANTHER" id="PTHR48111:SF71">
    <property type="entry name" value="TRANSCRIPTIONAL REGULATORY PROTEIN PHOP"/>
    <property type="match status" value="1"/>
</dbReference>
<dbReference type="AlphaFoldDB" id="A0A220VE30"/>